<proteinExistence type="inferred from homology"/>
<evidence type="ECO:0000256" key="6">
    <source>
        <dbReference type="ARBA" id="ARBA00023192"/>
    </source>
</evidence>
<evidence type="ECO:0000256" key="2">
    <source>
        <dbReference type="ARBA" id="ARBA00005038"/>
    </source>
</evidence>
<accession>A0A195FW44</accession>
<evidence type="ECO:0000313" key="10">
    <source>
        <dbReference type="EMBL" id="KYN44663.1"/>
    </source>
</evidence>
<dbReference type="STRING" id="34720.A0A195FW44"/>
<dbReference type="GO" id="GO:0019343">
    <property type="term" value="P:cysteine biosynthetic process via cystathionine"/>
    <property type="evidence" value="ECO:0007669"/>
    <property type="project" value="TreeGrafter"/>
</dbReference>
<dbReference type="EMBL" id="KQ981208">
    <property type="protein sequence ID" value="KYN44663.1"/>
    <property type="molecule type" value="Genomic_DNA"/>
</dbReference>
<keyword evidence="6" id="KW-0198">Cysteine biosynthesis</keyword>
<dbReference type="CDD" id="cd00614">
    <property type="entry name" value="CGS_like"/>
    <property type="match status" value="1"/>
</dbReference>
<dbReference type="KEGG" id="tsep:108749671"/>
<comment type="similarity">
    <text evidence="3 9">Belongs to the trans-sulfuration enzymes family.</text>
</comment>
<sequence length="385" mass="42302">MTSMEKGFATIAIHAGQNPDQWNHCSVVPPLVMSTAFKQDDPTPTGKYLYGRSGNPTRNVLETCLAALEKGKYAFCFSSGLGTLTAITGLLKAGEHLIVGDDLYGGTNSHIRKCCTRQGMTYTFIDMTDIQNVMDAIQPNTKMIWLETPTNPMLKLTDIKAVAESLKSHPDIILVIENTFLTSYFQKPLNLGADIVMYSLTKYMNGHTDVIMGAAITRRDDLAQKLRFNQIVMGIVPSPFDCALVNRSLKTLELRMEKHMKNGLAVATFLDSHPNVEKVIHPLLSSHPQHQLALTQQTGHSGMVSFYLKGDSKRFLLALKVFILSGSLGGPESLAELPILISHESLPEDMRAKLGITGQLVRLSVGLETEDDLIADLKQALDACQ</sequence>
<dbReference type="Proteomes" id="UP000078541">
    <property type="component" value="Unassembled WGS sequence"/>
</dbReference>
<keyword evidence="11" id="KW-1185">Reference proteome</keyword>
<dbReference type="InterPro" id="IPR015421">
    <property type="entry name" value="PyrdxlP-dep_Trfase_major"/>
</dbReference>
<dbReference type="FunFam" id="3.40.640.10:FF:000009">
    <property type="entry name" value="Cystathionine gamma-synthase homolog"/>
    <property type="match status" value="1"/>
</dbReference>
<comment type="pathway">
    <text evidence="2">Amino-acid biosynthesis; L-cysteine biosynthesis; L-cysteine from L-homocysteine and L-serine: step 2/2.</text>
</comment>
<dbReference type="OrthoDB" id="3512640at2759"/>
<dbReference type="GO" id="GO:0019346">
    <property type="term" value="P:transsulfuration"/>
    <property type="evidence" value="ECO:0007669"/>
    <property type="project" value="InterPro"/>
</dbReference>
<comment type="cofactor">
    <cofactor evidence="1 9">
        <name>pyridoxal 5'-phosphate</name>
        <dbReference type="ChEBI" id="CHEBI:597326"/>
    </cofactor>
</comment>
<evidence type="ECO:0000256" key="1">
    <source>
        <dbReference type="ARBA" id="ARBA00001933"/>
    </source>
</evidence>
<protein>
    <recommendedName>
        <fullName evidence="4">cystathionine gamma-lyase</fullName>
        <ecNumber evidence="4">4.4.1.1</ecNumber>
    </recommendedName>
    <alternativeName>
        <fullName evidence="7">Gamma-cystathionase</fullName>
    </alternativeName>
</protein>
<dbReference type="GO" id="GO:0004123">
    <property type="term" value="F:cystathionine gamma-lyase activity"/>
    <property type="evidence" value="ECO:0007669"/>
    <property type="project" value="TreeGrafter"/>
</dbReference>
<dbReference type="PANTHER" id="PTHR11808:SF15">
    <property type="entry name" value="CYSTATHIONINE GAMMA-LYASE"/>
    <property type="match status" value="1"/>
</dbReference>
<keyword evidence="6" id="KW-0028">Amino-acid biosynthesis</keyword>
<dbReference type="InterPro" id="IPR015422">
    <property type="entry name" value="PyrdxlP-dep_Trfase_small"/>
</dbReference>
<dbReference type="PIRSF" id="PIRSF001434">
    <property type="entry name" value="CGS"/>
    <property type="match status" value="1"/>
</dbReference>
<evidence type="ECO:0000256" key="4">
    <source>
        <dbReference type="ARBA" id="ARBA00012085"/>
    </source>
</evidence>
<reference evidence="10 11" key="1">
    <citation type="submission" date="2016-03" db="EMBL/GenBank/DDBJ databases">
        <title>Trachymyrmex septentrionalis WGS genome.</title>
        <authorList>
            <person name="Nygaard S."/>
            <person name="Hu H."/>
            <person name="Boomsma J."/>
            <person name="Zhang G."/>
        </authorList>
    </citation>
    <scope>NUCLEOTIDE SEQUENCE [LARGE SCALE GENOMIC DNA]</scope>
    <source>
        <strain evidence="10">Tsep2-gDNA-1</strain>
        <tissue evidence="10">Whole body</tissue>
    </source>
</reference>
<evidence type="ECO:0000313" key="11">
    <source>
        <dbReference type="Proteomes" id="UP000078541"/>
    </source>
</evidence>
<dbReference type="GO" id="GO:0005737">
    <property type="term" value="C:cytoplasm"/>
    <property type="evidence" value="ECO:0007669"/>
    <property type="project" value="TreeGrafter"/>
</dbReference>
<feature type="modified residue" description="N6-(pyridoxal phosphate)lysine" evidence="8">
    <location>
        <position position="202"/>
    </location>
</feature>
<dbReference type="SUPFAM" id="SSF53383">
    <property type="entry name" value="PLP-dependent transferases"/>
    <property type="match status" value="1"/>
</dbReference>
<dbReference type="PANTHER" id="PTHR11808">
    <property type="entry name" value="TRANS-SULFURATION ENZYME FAMILY MEMBER"/>
    <property type="match status" value="1"/>
</dbReference>
<evidence type="ECO:0000256" key="3">
    <source>
        <dbReference type="ARBA" id="ARBA00009077"/>
    </source>
</evidence>
<gene>
    <name evidence="10" type="ORF">ALC56_00657</name>
</gene>
<dbReference type="Gene3D" id="3.90.1150.10">
    <property type="entry name" value="Aspartate Aminotransferase, domain 1"/>
    <property type="match status" value="1"/>
</dbReference>
<dbReference type="InterPro" id="IPR000277">
    <property type="entry name" value="Cys/Met-Metab_PyrdxlP-dep_enz"/>
</dbReference>
<dbReference type="UniPathway" id="UPA00136">
    <property type="reaction ID" value="UER00202"/>
</dbReference>
<evidence type="ECO:0000256" key="9">
    <source>
        <dbReference type="RuleBase" id="RU362118"/>
    </source>
</evidence>
<keyword evidence="10" id="KW-0456">Lyase</keyword>
<evidence type="ECO:0000256" key="5">
    <source>
        <dbReference type="ARBA" id="ARBA00022898"/>
    </source>
</evidence>
<dbReference type="Gene3D" id="3.40.640.10">
    <property type="entry name" value="Type I PLP-dependent aspartate aminotransferase-like (Major domain)"/>
    <property type="match status" value="1"/>
</dbReference>
<evidence type="ECO:0000256" key="7">
    <source>
        <dbReference type="ARBA" id="ARBA00029853"/>
    </source>
</evidence>
<dbReference type="AlphaFoldDB" id="A0A195FW44"/>
<dbReference type="Pfam" id="PF01053">
    <property type="entry name" value="Cys_Met_Meta_PP"/>
    <property type="match status" value="1"/>
</dbReference>
<name>A0A195FW44_9HYME</name>
<evidence type="ECO:0000256" key="8">
    <source>
        <dbReference type="PIRSR" id="PIRSR001434-2"/>
    </source>
</evidence>
<dbReference type="EC" id="4.4.1.1" evidence="4"/>
<dbReference type="GO" id="GO:0030170">
    <property type="term" value="F:pyridoxal phosphate binding"/>
    <property type="evidence" value="ECO:0007669"/>
    <property type="project" value="InterPro"/>
</dbReference>
<keyword evidence="5 8" id="KW-0663">Pyridoxal phosphate</keyword>
<organism evidence="10 11">
    <name type="scientific">Trachymyrmex septentrionalis</name>
    <dbReference type="NCBI Taxonomy" id="34720"/>
    <lineage>
        <taxon>Eukaryota</taxon>
        <taxon>Metazoa</taxon>
        <taxon>Ecdysozoa</taxon>
        <taxon>Arthropoda</taxon>
        <taxon>Hexapoda</taxon>
        <taxon>Insecta</taxon>
        <taxon>Pterygota</taxon>
        <taxon>Neoptera</taxon>
        <taxon>Endopterygota</taxon>
        <taxon>Hymenoptera</taxon>
        <taxon>Apocrita</taxon>
        <taxon>Aculeata</taxon>
        <taxon>Formicoidea</taxon>
        <taxon>Formicidae</taxon>
        <taxon>Myrmicinae</taxon>
        <taxon>Trachymyrmex</taxon>
    </lineage>
</organism>
<dbReference type="InterPro" id="IPR015424">
    <property type="entry name" value="PyrdxlP-dep_Trfase"/>
</dbReference>